<keyword evidence="2" id="KW-1185">Reference proteome</keyword>
<reference evidence="1 2" key="1">
    <citation type="submission" date="2016-03" db="EMBL/GenBank/DDBJ databases">
        <title>Niastella vici sp. nov., isolated from farmland soil.</title>
        <authorList>
            <person name="Chen L."/>
            <person name="Wang D."/>
            <person name="Yang S."/>
            <person name="Wang G."/>
        </authorList>
    </citation>
    <scope>NUCLEOTIDE SEQUENCE [LARGE SCALE GENOMIC DNA]</scope>
    <source>
        <strain evidence="1 2">DJ57</strain>
    </source>
</reference>
<evidence type="ECO:0000313" key="1">
    <source>
        <dbReference type="EMBL" id="OQP62307.1"/>
    </source>
</evidence>
<proteinExistence type="predicted"/>
<name>A0A1V9FVG4_9BACT</name>
<dbReference type="AlphaFoldDB" id="A0A1V9FVG4"/>
<dbReference type="EMBL" id="LVYD01000051">
    <property type="protein sequence ID" value="OQP62307.1"/>
    <property type="molecule type" value="Genomic_DNA"/>
</dbReference>
<evidence type="ECO:0000313" key="2">
    <source>
        <dbReference type="Proteomes" id="UP000192796"/>
    </source>
</evidence>
<comment type="caution">
    <text evidence="1">The sequence shown here is derived from an EMBL/GenBank/DDBJ whole genome shotgun (WGS) entry which is preliminary data.</text>
</comment>
<organism evidence="1 2">
    <name type="scientific">Niastella vici</name>
    <dbReference type="NCBI Taxonomy" id="1703345"/>
    <lineage>
        <taxon>Bacteria</taxon>
        <taxon>Pseudomonadati</taxon>
        <taxon>Bacteroidota</taxon>
        <taxon>Chitinophagia</taxon>
        <taxon>Chitinophagales</taxon>
        <taxon>Chitinophagaceae</taxon>
        <taxon>Niastella</taxon>
    </lineage>
</organism>
<accession>A0A1V9FVG4</accession>
<sequence length="63" mass="7467">MLNLIQRSTYRYVYVIIDLRQVHKVASYRLPVSGGLSKYRQADYRRAFRIKVLVTGIRCLGYQ</sequence>
<protein>
    <submittedName>
        <fullName evidence="1">Uncharacterized protein</fullName>
    </submittedName>
</protein>
<dbReference type="Proteomes" id="UP000192796">
    <property type="component" value="Unassembled WGS sequence"/>
</dbReference>
<gene>
    <name evidence="1" type="ORF">A3860_28490</name>
</gene>
<dbReference type="STRING" id="1703345.A3860_28490"/>